<dbReference type="InterPro" id="IPR002347">
    <property type="entry name" value="SDR_fam"/>
</dbReference>
<proteinExistence type="inferred from homology"/>
<evidence type="ECO:0000313" key="5">
    <source>
        <dbReference type="EMBL" id="PZR53099.1"/>
    </source>
</evidence>
<sequence>MAGTNRVAVVTGASSGIGLEIARELIDKGFDVIVTAEDAGLTAAAQELALTGSRVDAVQADLTTREGLDSLVEAVHAVGRPVDALVLNAGVANAGPFVETPLEGDLEVVALNVTAVVYLAKKLVPPMVERGEGAVLVTSSVAGTMPGPWYATYAASKAFELSFAEAVRHELKDTGVTVTALVPGPTDTEFFEDNDMEDLPVGQGPKDDPVKVAKEAVKGLLKGDDKVVVRSFKAKMQAATGAVLPPKAQAAVHASTTKPPEKD</sequence>
<dbReference type="SMART" id="SM00822">
    <property type="entry name" value="PKS_KR"/>
    <property type="match status" value="1"/>
</dbReference>
<gene>
    <name evidence="5" type="ORF">DNL40_08825</name>
</gene>
<dbReference type="AlphaFoldDB" id="A0A2W5WNI2"/>
<evidence type="ECO:0000259" key="4">
    <source>
        <dbReference type="SMART" id="SM00822"/>
    </source>
</evidence>
<dbReference type="CDD" id="cd05233">
    <property type="entry name" value="SDR_c"/>
    <property type="match status" value="1"/>
</dbReference>
<protein>
    <submittedName>
        <fullName evidence="5">Oxidoreductase</fullName>
    </submittedName>
</protein>
<evidence type="ECO:0000313" key="6">
    <source>
        <dbReference type="Proteomes" id="UP000248783"/>
    </source>
</evidence>
<dbReference type="PANTHER" id="PTHR44196">
    <property type="entry name" value="DEHYDROGENASE/REDUCTASE SDR FAMILY MEMBER 7B"/>
    <property type="match status" value="1"/>
</dbReference>
<dbReference type="PANTHER" id="PTHR44196:SF2">
    <property type="entry name" value="SHORT-CHAIN DEHYDROGENASE-RELATED"/>
    <property type="match status" value="1"/>
</dbReference>
<organism evidence="5 6">
    <name type="scientific">Xylanimonas oleitrophica</name>
    <dbReference type="NCBI Taxonomy" id="2607479"/>
    <lineage>
        <taxon>Bacteria</taxon>
        <taxon>Bacillati</taxon>
        <taxon>Actinomycetota</taxon>
        <taxon>Actinomycetes</taxon>
        <taxon>Micrococcales</taxon>
        <taxon>Promicromonosporaceae</taxon>
        <taxon>Xylanimonas</taxon>
    </lineage>
</organism>
<comment type="caution">
    <text evidence="5">The sequence shown here is derived from an EMBL/GenBank/DDBJ whole genome shotgun (WGS) entry which is preliminary data.</text>
</comment>
<dbReference type="EMBL" id="QKWH01000005">
    <property type="protein sequence ID" value="PZR53099.1"/>
    <property type="molecule type" value="Genomic_DNA"/>
</dbReference>
<dbReference type="Gene3D" id="3.40.50.720">
    <property type="entry name" value="NAD(P)-binding Rossmann-like Domain"/>
    <property type="match status" value="1"/>
</dbReference>
<name>A0A2W5WNI2_9MICO</name>
<dbReference type="InterPro" id="IPR057326">
    <property type="entry name" value="KR_dom"/>
</dbReference>
<dbReference type="Pfam" id="PF00106">
    <property type="entry name" value="adh_short"/>
    <property type="match status" value="1"/>
</dbReference>
<dbReference type="SUPFAM" id="SSF51735">
    <property type="entry name" value="NAD(P)-binding Rossmann-fold domains"/>
    <property type="match status" value="1"/>
</dbReference>
<dbReference type="InterPro" id="IPR036291">
    <property type="entry name" value="NAD(P)-bd_dom_sf"/>
</dbReference>
<evidence type="ECO:0000256" key="3">
    <source>
        <dbReference type="RuleBase" id="RU000363"/>
    </source>
</evidence>
<keyword evidence="2" id="KW-0560">Oxidoreductase</keyword>
<dbReference type="GO" id="GO:0016491">
    <property type="term" value="F:oxidoreductase activity"/>
    <property type="evidence" value="ECO:0007669"/>
    <property type="project" value="UniProtKB-KW"/>
</dbReference>
<dbReference type="GO" id="GO:0016020">
    <property type="term" value="C:membrane"/>
    <property type="evidence" value="ECO:0007669"/>
    <property type="project" value="TreeGrafter"/>
</dbReference>
<keyword evidence="6" id="KW-1185">Reference proteome</keyword>
<dbReference type="PIRSF" id="PIRSF000126">
    <property type="entry name" value="11-beta-HSD1"/>
    <property type="match status" value="1"/>
</dbReference>
<evidence type="ECO:0000256" key="1">
    <source>
        <dbReference type="ARBA" id="ARBA00006484"/>
    </source>
</evidence>
<dbReference type="Proteomes" id="UP000248783">
    <property type="component" value="Unassembled WGS sequence"/>
</dbReference>
<comment type="similarity">
    <text evidence="1 3">Belongs to the short-chain dehydrogenases/reductases (SDR) family.</text>
</comment>
<reference evidence="5 6" key="1">
    <citation type="submission" date="2018-06" db="EMBL/GenBank/DDBJ databases">
        <title>Whole genome sequencing of a novel hydrocarbon degrading bacterial strain, PW21 isolated from oil contaminated produced water sample.</title>
        <authorList>
            <person name="Nagkirti P."/>
            <person name="Shaikh A."/>
            <person name="Gowdaman V."/>
            <person name="Engineer A.E."/>
            <person name="Dagar S."/>
            <person name="Dhakephalkar P.K."/>
        </authorList>
    </citation>
    <scope>NUCLEOTIDE SEQUENCE [LARGE SCALE GENOMIC DNA]</scope>
    <source>
        <strain evidence="5 6">PW21</strain>
    </source>
</reference>
<dbReference type="PRINTS" id="PR00080">
    <property type="entry name" value="SDRFAMILY"/>
</dbReference>
<evidence type="ECO:0000256" key="2">
    <source>
        <dbReference type="ARBA" id="ARBA00023002"/>
    </source>
</evidence>
<dbReference type="RefSeq" id="WP_111250892.1">
    <property type="nucleotide sequence ID" value="NZ_QKWH01000005.1"/>
</dbReference>
<feature type="domain" description="Ketoreductase" evidence="4">
    <location>
        <begin position="6"/>
        <end position="188"/>
    </location>
</feature>
<accession>A0A2W5WNI2</accession>
<dbReference type="PRINTS" id="PR00081">
    <property type="entry name" value="GDHRDH"/>
</dbReference>